<reference evidence="1 2" key="1">
    <citation type="journal article" date="2014" name="Am. J. Bot.">
        <title>Genome assembly and annotation for red clover (Trifolium pratense; Fabaceae).</title>
        <authorList>
            <person name="Istvanek J."/>
            <person name="Jaros M."/>
            <person name="Krenek A."/>
            <person name="Repkova J."/>
        </authorList>
    </citation>
    <scope>NUCLEOTIDE SEQUENCE [LARGE SCALE GENOMIC DNA]</scope>
    <source>
        <strain evidence="2">cv. Tatra</strain>
        <tissue evidence="1">Young leaves</tissue>
    </source>
</reference>
<dbReference type="AlphaFoldDB" id="A0A2K3PF52"/>
<protein>
    <submittedName>
        <fullName evidence="1">Cyclin-D1-1</fullName>
    </submittedName>
</protein>
<evidence type="ECO:0000313" key="2">
    <source>
        <dbReference type="Proteomes" id="UP000236291"/>
    </source>
</evidence>
<accession>A0A2K3PF52</accession>
<dbReference type="EMBL" id="ASHM01006451">
    <property type="protein sequence ID" value="PNY13930.1"/>
    <property type="molecule type" value="Genomic_DNA"/>
</dbReference>
<evidence type="ECO:0000313" key="1">
    <source>
        <dbReference type="EMBL" id="PNY13930.1"/>
    </source>
</evidence>
<reference evidence="1 2" key="2">
    <citation type="journal article" date="2017" name="Front. Plant Sci.">
        <title>Gene Classification and Mining of Molecular Markers Useful in Red Clover (Trifolium pratense) Breeding.</title>
        <authorList>
            <person name="Istvanek J."/>
            <person name="Dluhosova J."/>
            <person name="Dluhos P."/>
            <person name="Patkova L."/>
            <person name="Nedelnik J."/>
            <person name="Repkova J."/>
        </authorList>
    </citation>
    <scope>NUCLEOTIDE SEQUENCE [LARGE SCALE GENOMIC DNA]</scope>
    <source>
        <strain evidence="2">cv. Tatra</strain>
        <tissue evidence="1">Young leaves</tissue>
    </source>
</reference>
<dbReference type="Proteomes" id="UP000236291">
    <property type="component" value="Unassembled WGS sequence"/>
</dbReference>
<comment type="caution">
    <text evidence="1">The sequence shown here is derived from an EMBL/GenBank/DDBJ whole genome shotgun (WGS) entry which is preliminary data.</text>
</comment>
<organism evidence="1 2">
    <name type="scientific">Trifolium pratense</name>
    <name type="common">Red clover</name>
    <dbReference type="NCBI Taxonomy" id="57577"/>
    <lineage>
        <taxon>Eukaryota</taxon>
        <taxon>Viridiplantae</taxon>
        <taxon>Streptophyta</taxon>
        <taxon>Embryophyta</taxon>
        <taxon>Tracheophyta</taxon>
        <taxon>Spermatophyta</taxon>
        <taxon>Magnoliopsida</taxon>
        <taxon>eudicotyledons</taxon>
        <taxon>Gunneridae</taxon>
        <taxon>Pentapetalae</taxon>
        <taxon>rosids</taxon>
        <taxon>fabids</taxon>
        <taxon>Fabales</taxon>
        <taxon>Fabaceae</taxon>
        <taxon>Papilionoideae</taxon>
        <taxon>50 kb inversion clade</taxon>
        <taxon>NPAAA clade</taxon>
        <taxon>Hologalegina</taxon>
        <taxon>IRL clade</taxon>
        <taxon>Trifolieae</taxon>
        <taxon>Trifolium</taxon>
    </lineage>
</organism>
<dbReference type="Gene3D" id="1.10.472.10">
    <property type="entry name" value="Cyclin-like"/>
    <property type="match status" value="2"/>
</dbReference>
<sequence length="285" mass="32965">MDSEPEFPVLSRMEIVRKYFNTESLLKRSEIHHRKNAVSIIANDMEGGNATEKIRLITIACLIMSAKMKMHNFSFDQLSANLLVRVNLLGKPTKDMNVRITLPMIMRVQLRILDVLNWELPPVTAFCFLKHYYPYFKQFSGFKRRCINEIIVQAQGGHTFLQYKPYQIAFSAFLAATKIAYPPKYYRIANPSNFHKIDDQELNAPLAIVIAVPQEETNDVGASKGRTDTTQVQVEELSHDEVISKIQKFYKEEIYRKQRDIEQAKALIAEPYDYEKDVPQDVPQS</sequence>
<gene>
    <name evidence="1" type="ORF">L195_g010599</name>
</gene>
<name>A0A2K3PF52_TRIPR</name>
<proteinExistence type="predicted"/>